<keyword evidence="1" id="KW-0472">Membrane</keyword>
<dbReference type="EMBL" id="SGIU01000001">
    <property type="protein sequence ID" value="TAI48821.1"/>
    <property type="molecule type" value="Genomic_DNA"/>
</dbReference>
<keyword evidence="1" id="KW-1133">Transmembrane helix</keyword>
<organism evidence="2 3">
    <name type="scientific">Flagellimonas allohymeniacidonis</name>
    <dbReference type="NCBI Taxonomy" id="2517819"/>
    <lineage>
        <taxon>Bacteria</taxon>
        <taxon>Pseudomonadati</taxon>
        <taxon>Bacteroidota</taxon>
        <taxon>Flavobacteriia</taxon>
        <taxon>Flavobacteriales</taxon>
        <taxon>Flavobacteriaceae</taxon>
        <taxon>Flagellimonas</taxon>
    </lineage>
</organism>
<dbReference type="AlphaFoldDB" id="A0A4Q8QEF1"/>
<sequence length="73" mass="8541">MKKLKNAVIVWVAIYPTITLIMVVFGEMLSELPIYLRTLILTLILVPAMVYFLIPFWTKVFNKQNIVQEDLNK</sequence>
<feature type="transmembrane region" description="Helical" evidence="1">
    <location>
        <begin position="34"/>
        <end position="54"/>
    </location>
</feature>
<feature type="transmembrane region" description="Helical" evidence="1">
    <location>
        <begin position="7"/>
        <end position="28"/>
    </location>
</feature>
<gene>
    <name evidence="2" type="ORF">EW142_03210</name>
</gene>
<evidence type="ECO:0000256" key="1">
    <source>
        <dbReference type="SAM" id="Phobius"/>
    </source>
</evidence>
<protein>
    <submittedName>
        <fullName evidence="2">Uncharacterized protein</fullName>
    </submittedName>
</protein>
<dbReference type="OrthoDB" id="772949at2"/>
<accession>A0A4Q8QEF1</accession>
<keyword evidence="3" id="KW-1185">Reference proteome</keyword>
<keyword evidence="1" id="KW-0812">Transmembrane</keyword>
<name>A0A4Q8QEF1_9FLAO</name>
<evidence type="ECO:0000313" key="3">
    <source>
        <dbReference type="Proteomes" id="UP000291981"/>
    </source>
</evidence>
<dbReference type="RefSeq" id="WP_130609565.1">
    <property type="nucleotide sequence ID" value="NZ_SGIU01000001.1"/>
</dbReference>
<dbReference type="Proteomes" id="UP000291981">
    <property type="component" value="Unassembled WGS sequence"/>
</dbReference>
<proteinExistence type="predicted"/>
<comment type="caution">
    <text evidence="2">The sequence shown here is derived from an EMBL/GenBank/DDBJ whole genome shotgun (WGS) entry which is preliminary data.</text>
</comment>
<reference evidence="2 3" key="1">
    <citation type="submission" date="2019-02" db="EMBL/GenBank/DDBJ databases">
        <title>Draft genome sequence of Muricauda sp. 176CP4-71.</title>
        <authorList>
            <person name="Park J.-S."/>
        </authorList>
    </citation>
    <scope>NUCLEOTIDE SEQUENCE [LARGE SCALE GENOMIC DNA]</scope>
    <source>
        <strain evidence="2 3">176CP4-71</strain>
    </source>
</reference>
<evidence type="ECO:0000313" key="2">
    <source>
        <dbReference type="EMBL" id="TAI48821.1"/>
    </source>
</evidence>